<dbReference type="GeneID" id="14406640"/>
<dbReference type="RefSeq" id="WP_015325456.1">
    <property type="nucleotide sequence ID" value="NC_019977.1"/>
</dbReference>
<dbReference type="Pfam" id="PF02579">
    <property type="entry name" value="Nitro_FeMo-Co"/>
    <property type="match status" value="1"/>
</dbReference>
<dbReference type="CDD" id="cd00851">
    <property type="entry name" value="MTH1175"/>
    <property type="match status" value="1"/>
</dbReference>
<dbReference type="SUPFAM" id="SSF53146">
    <property type="entry name" value="Nitrogenase accessory factor-like"/>
    <property type="match status" value="1"/>
</dbReference>
<proteinExistence type="predicted"/>
<dbReference type="OrthoDB" id="25911at2157"/>
<dbReference type="PANTHER" id="PTHR42983:SF1">
    <property type="entry name" value="IRON-MOLYBDENUM PROTEIN"/>
    <property type="match status" value="1"/>
</dbReference>
<feature type="domain" description="Dinitrogenase iron-molybdenum cofactor biosynthesis" evidence="1">
    <location>
        <begin position="17"/>
        <end position="105"/>
    </location>
</feature>
<dbReference type="EMBL" id="CP003362">
    <property type="protein sequence ID" value="AGB50291.1"/>
    <property type="molecule type" value="Genomic_DNA"/>
</dbReference>
<dbReference type="KEGG" id="mhz:Metho_2127"/>
<gene>
    <name evidence="2" type="ordered locus">Metho_2127</name>
</gene>
<dbReference type="Proteomes" id="UP000010866">
    <property type="component" value="Chromosome"/>
</dbReference>
<evidence type="ECO:0000313" key="3">
    <source>
        <dbReference type="Proteomes" id="UP000010866"/>
    </source>
</evidence>
<organism evidence="2 3">
    <name type="scientific">Methanomethylovorans hollandica (strain DSM 15978 / NBRC 107637 / DMS1)</name>
    <dbReference type="NCBI Taxonomy" id="867904"/>
    <lineage>
        <taxon>Archaea</taxon>
        <taxon>Methanobacteriati</taxon>
        <taxon>Methanobacteriota</taxon>
        <taxon>Stenosarchaea group</taxon>
        <taxon>Methanomicrobia</taxon>
        <taxon>Methanosarcinales</taxon>
        <taxon>Methanosarcinaceae</taxon>
        <taxon>Methanomethylovorans</taxon>
    </lineage>
</organism>
<evidence type="ECO:0000313" key="2">
    <source>
        <dbReference type="EMBL" id="AGB50291.1"/>
    </source>
</evidence>
<dbReference type="InterPro" id="IPR036105">
    <property type="entry name" value="DiNase_FeMo-co_biosyn_sf"/>
</dbReference>
<dbReference type="HOGENOM" id="CLU_104194_0_0_2"/>
<name>L0KYX8_METHD</name>
<keyword evidence="3" id="KW-1185">Reference proteome</keyword>
<dbReference type="PANTHER" id="PTHR42983">
    <property type="entry name" value="DINITROGENASE IRON-MOLYBDENUM COFACTOR PROTEIN-RELATED"/>
    <property type="match status" value="1"/>
</dbReference>
<reference evidence="3" key="1">
    <citation type="submission" date="2012-02" db="EMBL/GenBank/DDBJ databases">
        <title>Complete sequence of chromosome of Methanomethylovorans hollandica DSM 15978.</title>
        <authorList>
            <person name="Lucas S."/>
            <person name="Copeland A."/>
            <person name="Lapidus A."/>
            <person name="Glavina del Rio T."/>
            <person name="Dalin E."/>
            <person name="Tice H."/>
            <person name="Bruce D."/>
            <person name="Goodwin L."/>
            <person name="Pitluck S."/>
            <person name="Peters L."/>
            <person name="Mikhailova N."/>
            <person name="Held B."/>
            <person name="Kyrpides N."/>
            <person name="Mavromatis K."/>
            <person name="Ivanova N."/>
            <person name="Brettin T."/>
            <person name="Detter J.C."/>
            <person name="Han C."/>
            <person name="Larimer F."/>
            <person name="Land M."/>
            <person name="Hauser L."/>
            <person name="Markowitz V."/>
            <person name="Cheng J.-F."/>
            <person name="Hugenholtz P."/>
            <person name="Woyke T."/>
            <person name="Wu D."/>
            <person name="Spring S."/>
            <person name="Schroeder M."/>
            <person name="Brambilla E."/>
            <person name="Klenk H.-P."/>
            <person name="Eisen J.A."/>
        </authorList>
    </citation>
    <scope>NUCLEOTIDE SEQUENCE [LARGE SCALE GENOMIC DNA]</scope>
    <source>
        <strain evidence="3">DSM 15978 / NBRC 107637 / DMS1</strain>
    </source>
</reference>
<dbReference type="InterPro" id="IPR003731">
    <property type="entry name" value="Di-Nase_FeMo-co_biosynth"/>
</dbReference>
<dbReference type="InterPro" id="IPR033913">
    <property type="entry name" value="MTH1175_dom"/>
</dbReference>
<protein>
    <recommendedName>
        <fullName evidence="1">Dinitrogenase iron-molybdenum cofactor biosynthesis domain-containing protein</fullName>
    </recommendedName>
</protein>
<accession>L0KYX8</accession>
<dbReference type="Gene3D" id="3.30.420.130">
    <property type="entry name" value="Dinitrogenase iron-molybdenum cofactor biosynthesis domain"/>
    <property type="match status" value="1"/>
</dbReference>
<dbReference type="STRING" id="867904.Metho_2127"/>
<evidence type="ECO:0000259" key="1">
    <source>
        <dbReference type="Pfam" id="PF02579"/>
    </source>
</evidence>
<dbReference type="AlphaFoldDB" id="L0KYX8"/>
<sequence length="110" mass="12023">MSKMKICVTTKDNGPEAKTDPHFGRCAYFMFLDTDTIQHEFVKNPYAAESQGAGVQAAQYIADQGADMLICGNPGPNAVSVMETAGIRIVKYPEMKATEAVQKFLETNDI</sequence>